<keyword evidence="3" id="KW-1185">Reference proteome</keyword>
<dbReference type="Gene3D" id="3.40.50.300">
    <property type="entry name" value="P-loop containing nucleotide triphosphate hydrolases"/>
    <property type="match status" value="1"/>
</dbReference>
<feature type="region of interest" description="Disordered" evidence="1">
    <location>
        <begin position="1"/>
        <end position="21"/>
    </location>
</feature>
<dbReference type="EMBL" id="JBFAIH010000056">
    <property type="protein sequence ID" value="MEV0368121.1"/>
    <property type="molecule type" value="Genomic_DNA"/>
</dbReference>
<organism evidence="2 3">
    <name type="scientific">Nocardia fusca</name>
    <dbReference type="NCBI Taxonomy" id="941183"/>
    <lineage>
        <taxon>Bacteria</taxon>
        <taxon>Bacillati</taxon>
        <taxon>Actinomycetota</taxon>
        <taxon>Actinomycetes</taxon>
        <taxon>Mycobacteriales</taxon>
        <taxon>Nocardiaceae</taxon>
        <taxon>Nocardia</taxon>
    </lineage>
</organism>
<gene>
    <name evidence="2" type="ORF">AB0H72_36120</name>
</gene>
<evidence type="ECO:0000313" key="2">
    <source>
        <dbReference type="EMBL" id="MEV0368121.1"/>
    </source>
</evidence>
<accession>A0ABV3FK94</accession>
<comment type="caution">
    <text evidence="2">The sequence shown here is derived from an EMBL/GenBank/DDBJ whole genome shotgun (WGS) entry which is preliminary data.</text>
</comment>
<evidence type="ECO:0000313" key="3">
    <source>
        <dbReference type="Proteomes" id="UP001551658"/>
    </source>
</evidence>
<reference evidence="2 3" key="1">
    <citation type="submission" date="2024-06" db="EMBL/GenBank/DDBJ databases">
        <title>The Natural Products Discovery Center: Release of the First 8490 Sequenced Strains for Exploring Actinobacteria Biosynthetic Diversity.</title>
        <authorList>
            <person name="Kalkreuter E."/>
            <person name="Kautsar S.A."/>
            <person name="Yang D."/>
            <person name="Bader C.D."/>
            <person name="Teijaro C.N."/>
            <person name="Fluegel L."/>
            <person name="Davis C.M."/>
            <person name="Simpson J.R."/>
            <person name="Lauterbach L."/>
            <person name="Steele A.D."/>
            <person name="Gui C."/>
            <person name="Meng S."/>
            <person name="Li G."/>
            <person name="Viehrig K."/>
            <person name="Ye F."/>
            <person name="Su P."/>
            <person name="Kiefer A.F."/>
            <person name="Nichols A."/>
            <person name="Cepeda A.J."/>
            <person name="Yan W."/>
            <person name="Fan B."/>
            <person name="Jiang Y."/>
            <person name="Adhikari A."/>
            <person name="Zheng C.-J."/>
            <person name="Schuster L."/>
            <person name="Cowan T.M."/>
            <person name="Smanski M.J."/>
            <person name="Chevrette M.G."/>
            <person name="De Carvalho L.P.S."/>
            <person name="Shen B."/>
        </authorList>
    </citation>
    <scope>NUCLEOTIDE SEQUENCE [LARGE SCALE GENOMIC DNA]</scope>
    <source>
        <strain evidence="2 3">NPDC050671</strain>
    </source>
</reference>
<dbReference type="CDD" id="cd02019">
    <property type="entry name" value="NK"/>
    <property type="match status" value="1"/>
</dbReference>
<dbReference type="Pfam" id="PF13671">
    <property type="entry name" value="AAA_33"/>
    <property type="match status" value="1"/>
</dbReference>
<proteinExistence type="predicted"/>
<dbReference type="RefSeq" id="WP_357988656.1">
    <property type="nucleotide sequence ID" value="NZ_JBFAIH010000056.1"/>
</dbReference>
<sequence length="232" mass="25374">MMRDPTDPSPSSDHLPGTGTTKIAAACQDGPTLTPLPPWTGTLVVLRGNSGSGKSTVARALQLHYDHAQTALIAKDNIRRTILREPDTAHAFNIDLLELMATTCLTAGRLVIAEGILDAHRYGPALQRIAGRARRALFYAWDLTFTETVHRHAQRPQATEFGIEEMRSWYHGWQPLPFASETRIDATCDLDTTIDRILGDLATHPGPLADAPFPPGSPRNSSENALEVVRPQ</sequence>
<dbReference type="Proteomes" id="UP001551658">
    <property type="component" value="Unassembled WGS sequence"/>
</dbReference>
<dbReference type="InterPro" id="IPR027417">
    <property type="entry name" value="P-loop_NTPase"/>
</dbReference>
<feature type="region of interest" description="Disordered" evidence="1">
    <location>
        <begin position="205"/>
        <end position="232"/>
    </location>
</feature>
<dbReference type="SUPFAM" id="SSF52540">
    <property type="entry name" value="P-loop containing nucleoside triphosphate hydrolases"/>
    <property type="match status" value="1"/>
</dbReference>
<evidence type="ECO:0000256" key="1">
    <source>
        <dbReference type="SAM" id="MobiDB-lite"/>
    </source>
</evidence>
<name>A0ABV3FK94_9NOCA</name>
<protein>
    <submittedName>
        <fullName evidence="2">AAA family ATPase</fullName>
    </submittedName>
</protein>